<keyword evidence="2" id="KW-0238">DNA-binding</keyword>
<dbReference type="InterPro" id="IPR050959">
    <property type="entry name" value="MarA-like"/>
</dbReference>
<sequence>MSYVDSVQRAIDYIEAHLGEELDLASLTEESHTSVAQMYRVFYALTGHPVKDYIRKRRISVAADHLRNSKRSVEELAWDSGFESYHSFAKVFKKIVGLTPAGYRQADIYFSFEPIRLREQVSYMEDREQTERFPDVKVIRFMPGKVYTYLHVAKREDGMENEAFRVVSEKLAAGVAGISTKVRIFGHNVDLPKVDGVEWFGYRVLIVSEDNRILSGSSDFTEEPFGGGLYAIRKVAALSPKIVQDGWNRLLSEWLPKSTFEIGTHQYIEEFIAYNGKVTRMNLCLPVERKQRSEPIEIVERTTVKAYFCREYGTEAGPGAEEQLINWYEKNSNDNQGIVDAKYYMSYHYGTKDSENYWWENGILVAESEAEGIEGLEQKLMGTGWYACCVSKTYGLLTGVLEKMHRWISTNAEYWLDEERQWFAEYHTFPGTDIERDSIVKVYIPIG</sequence>
<dbReference type="PANTHER" id="PTHR47504">
    <property type="entry name" value="RIGHT ORIGIN-BINDING PROTEIN"/>
    <property type="match status" value="1"/>
</dbReference>
<dbReference type="SMART" id="SM00342">
    <property type="entry name" value="HTH_ARAC"/>
    <property type="match status" value="1"/>
</dbReference>
<accession>A0A3Q8X6F6</accession>
<dbReference type="PROSITE" id="PS01124">
    <property type="entry name" value="HTH_ARAC_FAMILY_2"/>
    <property type="match status" value="1"/>
</dbReference>
<dbReference type="Gene3D" id="3.20.80.10">
    <property type="entry name" value="Regulatory factor, effector binding domain"/>
    <property type="match status" value="2"/>
</dbReference>
<dbReference type="SUPFAM" id="SSF55136">
    <property type="entry name" value="Probable bacterial effector-binding domain"/>
    <property type="match status" value="1"/>
</dbReference>
<dbReference type="GO" id="GO:0043565">
    <property type="term" value="F:sequence-specific DNA binding"/>
    <property type="evidence" value="ECO:0007669"/>
    <property type="project" value="InterPro"/>
</dbReference>
<dbReference type="OrthoDB" id="9801123at2"/>
<keyword evidence="6" id="KW-1185">Reference proteome</keyword>
<organism evidence="5 6">
    <name type="scientific">Paenibacillus albus</name>
    <dbReference type="NCBI Taxonomy" id="2495582"/>
    <lineage>
        <taxon>Bacteria</taxon>
        <taxon>Bacillati</taxon>
        <taxon>Bacillota</taxon>
        <taxon>Bacilli</taxon>
        <taxon>Bacillales</taxon>
        <taxon>Paenibacillaceae</taxon>
        <taxon>Paenibacillus</taxon>
    </lineage>
</organism>
<proteinExistence type="predicted"/>
<gene>
    <name evidence="5" type="ORF">EJC50_09910</name>
</gene>
<feature type="domain" description="HTH araC/xylS-type" evidence="4">
    <location>
        <begin position="8"/>
        <end position="106"/>
    </location>
</feature>
<keyword evidence="3" id="KW-0804">Transcription</keyword>
<keyword evidence="1" id="KW-0805">Transcription regulation</keyword>
<evidence type="ECO:0000256" key="1">
    <source>
        <dbReference type="ARBA" id="ARBA00023015"/>
    </source>
</evidence>
<evidence type="ECO:0000256" key="3">
    <source>
        <dbReference type="ARBA" id="ARBA00023163"/>
    </source>
</evidence>
<evidence type="ECO:0000259" key="4">
    <source>
        <dbReference type="PROSITE" id="PS01124"/>
    </source>
</evidence>
<dbReference type="InterPro" id="IPR018062">
    <property type="entry name" value="HTH_AraC-typ_CS"/>
</dbReference>
<evidence type="ECO:0000313" key="6">
    <source>
        <dbReference type="Proteomes" id="UP000272528"/>
    </source>
</evidence>
<dbReference type="PROSITE" id="PS00041">
    <property type="entry name" value="HTH_ARAC_FAMILY_1"/>
    <property type="match status" value="1"/>
</dbReference>
<protein>
    <submittedName>
        <fullName evidence="5">AraC family transcriptional regulator</fullName>
    </submittedName>
</protein>
<dbReference type="EMBL" id="CP034437">
    <property type="protein sequence ID" value="AZN39929.1"/>
    <property type="molecule type" value="Genomic_DNA"/>
</dbReference>
<dbReference type="AlphaFoldDB" id="A0A3Q8X6F6"/>
<dbReference type="InterPro" id="IPR011256">
    <property type="entry name" value="Reg_factor_effector_dom_sf"/>
</dbReference>
<dbReference type="RefSeq" id="WP_126014996.1">
    <property type="nucleotide sequence ID" value="NZ_CP034437.1"/>
</dbReference>
<dbReference type="GO" id="GO:0003700">
    <property type="term" value="F:DNA-binding transcription factor activity"/>
    <property type="evidence" value="ECO:0007669"/>
    <property type="project" value="InterPro"/>
</dbReference>
<dbReference type="InterPro" id="IPR018060">
    <property type="entry name" value="HTH_AraC"/>
</dbReference>
<name>A0A3Q8X6F6_9BACL</name>
<dbReference type="KEGG" id="palb:EJC50_09910"/>
<dbReference type="InterPro" id="IPR009057">
    <property type="entry name" value="Homeodomain-like_sf"/>
</dbReference>
<reference evidence="6" key="1">
    <citation type="submission" date="2018-12" db="EMBL/GenBank/DDBJ databases">
        <title>Genome sequence of Peanibacillus sp.</title>
        <authorList>
            <person name="Subramani G."/>
            <person name="Srinivasan S."/>
            <person name="Kim M.K."/>
        </authorList>
    </citation>
    <scope>NUCLEOTIDE SEQUENCE [LARGE SCALE GENOMIC DNA]</scope>
    <source>
        <strain evidence="6">18JY67-1</strain>
    </source>
</reference>
<dbReference type="Proteomes" id="UP000272528">
    <property type="component" value="Chromosome"/>
</dbReference>
<evidence type="ECO:0000313" key="5">
    <source>
        <dbReference type="EMBL" id="AZN39929.1"/>
    </source>
</evidence>
<dbReference type="Pfam" id="PF12833">
    <property type="entry name" value="HTH_18"/>
    <property type="match status" value="1"/>
</dbReference>
<evidence type="ECO:0000256" key="2">
    <source>
        <dbReference type="ARBA" id="ARBA00023125"/>
    </source>
</evidence>
<dbReference type="SUPFAM" id="SSF46689">
    <property type="entry name" value="Homeodomain-like"/>
    <property type="match status" value="2"/>
</dbReference>
<dbReference type="Gene3D" id="1.10.10.60">
    <property type="entry name" value="Homeodomain-like"/>
    <property type="match status" value="2"/>
</dbReference>
<dbReference type="PANTHER" id="PTHR47504:SF5">
    <property type="entry name" value="RIGHT ORIGIN-BINDING PROTEIN"/>
    <property type="match status" value="1"/>
</dbReference>